<dbReference type="Pfam" id="PF05437">
    <property type="entry name" value="AzlD"/>
    <property type="match status" value="1"/>
</dbReference>
<evidence type="ECO:0008006" key="4">
    <source>
        <dbReference type="Google" id="ProtNLM"/>
    </source>
</evidence>
<dbReference type="InterPro" id="IPR008407">
    <property type="entry name" value="Brnchd-chn_aa_trnsp_AzlD"/>
</dbReference>
<feature type="transmembrane region" description="Helical" evidence="1">
    <location>
        <begin position="76"/>
        <end position="94"/>
    </location>
</feature>
<feature type="transmembrane region" description="Helical" evidence="1">
    <location>
        <begin position="37"/>
        <end position="56"/>
    </location>
</feature>
<evidence type="ECO:0000313" key="3">
    <source>
        <dbReference type="Proteomes" id="UP000019140"/>
    </source>
</evidence>
<comment type="caution">
    <text evidence="2">The sequence shown here is derived from an EMBL/GenBank/DDBJ whole genome shotgun (WGS) entry which is preliminary data.</text>
</comment>
<name>W4M2N7_9BACT</name>
<keyword evidence="1" id="KW-1133">Transmembrane helix</keyword>
<keyword evidence="1" id="KW-0472">Membrane</keyword>
<protein>
    <recommendedName>
        <fullName evidence="4">Branched-chain amino acid transporter</fullName>
    </recommendedName>
</protein>
<accession>W4M2N7</accession>
<feature type="transmembrane region" description="Helical" evidence="1">
    <location>
        <begin position="6"/>
        <end position="25"/>
    </location>
</feature>
<keyword evidence="3" id="KW-1185">Reference proteome</keyword>
<sequence>MNMLSLILVMAMAVYALRLTGFLLADLRIPSAWERTLAFIPVATLTAFIVASLAGASGERPIRLLAVVSAGVAARYTGRAWACIIVGILAYGLLRLPIGSTGS</sequence>
<reference evidence="2 3" key="1">
    <citation type="journal article" date="2014" name="Nature">
        <title>An environmental bacterial taxon with a large and distinct metabolic repertoire.</title>
        <authorList>
            <person name="Wilson M.C."/>
            <person name="Mori T."/>
            <person name="Ruckert C."/>
            <person name="Uria A.R."/>
            <person name="Helf M.J."/>
            <person name="Takada K."/>
            <person name="Gernert C."/>
            <person name="Steffens U.A."/>
            <person name="Heycke N."/>
            <person name="Schmitt S."/>
            <person name="Rinke C."/>
            <person name="Helfrich E.J."/>
            <person name="Brachmann A.O."/>
            <person name="Gurgui C."/>
            <person name="Wakimoto T."/>
            <person name="Kracht M."/>
            <person name="Crusemann M."/>
            <person name="Hentschel U."/>
            <person name="Abe I."/>
            <person name="Matsunaga S."/>
            <person name="Kalinowski J."/>
            <person name="Takeyama H."/>
            <person name="Piel J."/>
        </authorList>
    </citation>
    <scope>NUCLEOTIDE SEQUENCE [LARGE SCALE GENOMIC DNA]</scope>
    <source>
        <strain evidence="3">TSY2</strain>
    </source>
</reference>
<dbReference type="HOGENOM" id="CLU_178311_0_0_7"/>
<dbReference type="EMBL" id="AZHX01001361">
    <property type="protein sequence ID" value="ETX03892.1"/>
    <property type="molecule type" value="Genomic_DNA"/>
</dbReference>
<evidence type="ECO:0000256" key="1">
    <source>
        <dbReference type="SAM" id="Phobius"/>
    </source>
</evidence>
<gene>
    <name evidence="2" type="ORF">ETSY2_32020</name>
</gene>
<dbReference type="AlphaFoldDB" id="W4M2N7"/>
<keyword evidence="1" id="KW-0812">Transmembrane</keyword>
<dbReference type="Proteomes" id="UP000019140">
    <property type="component" value="Unassembled WGS sequence"/>
</dbReference>
<organism evidence="2 3">
    <name type="scientific">Candidatus Entotheonella gemina</name>
    <dbReference type="NCBI Taxonomy" id="1429439"/>
    <lineage>
        <taxon>Bacteria</taxon>
        <taxon>Pseudomonadati</taxon>
        <taxon>Nitrospinota/Tectimicrobiota group</taxon>
        <taxon>Candidatus Tectimicrobiota</taxon>
        <taxon>Candidatus Entotheonellia</taxon>
        <taxon>Candidatus Entotheonellales</taxon>
        <taxon>Candidatus Entotheonellaceae</taxon>
        <taxon>Candidatus Entotheonella</taxon>
    </lineage>
</organism>
<proteinExistence type="predicted"/>
<evidence type="ECO:0000313" key="2">
    <source>
        <dbReference type="EMBL" id="ETX03892.1"/>
    </source>
</evidence>